<dbReference type="WBParaSite" id="TASK_0000251001-mRNA-1">
    <property type="protein sequence ID" value="TASK_0000251001-mRNA-1"/>
    <property type="gene ID" value="TASK_0000251001"/>
</dbReference>
<dbReference type="STRING" id="60517.A0A0R3VYL6"/>
<dbReference type="Pfam" id="PF09336">
    <property type="entry name" value="Vps4_C"/>
    <property type="match status" value="1"/>
</dbReference>
<proteinExistence type="predicted"/>
<feature type="domain" description="Spastin/Vps4 C-terminal" evidence="3">
    <location>
        <begin position="28"/>
        <end position="61"/>
    </location>
</feature>
<name>A0A0R3VYL6_TAEAS</name>
<dbReference type="AlphaFoldDB" id="A0A0R3VYL6"/>
<keyword evidence="2" id="KW-0067">ATP-binding</keyword>
<organism evidence="4">
    <name type="scientific">Taenia asiatica</name>
    <name type="common">Asian tapeworm</name>
    <dbReference type="NCBI Taxonomy" id="60517"/>
    <lineage>
        <taxon>Eukaryota</taxon>
        <taxon>Metazoa</taxon>
        <taxon>Spiralia</taxon>
        <taxon>Lophotrochozoa</taxon>
        <taxon>Platyhelminthes</taxon>
        <taxon>Cestoda</taxon>
        <taxon>Eucestoda</taxon>
        <taxon>Cyclophyllidea</taxon>
        <taxon>Taeniidae</taxon>
        <taxon>Taenia</taxon>
    </lineage>
</organism>
<keyword evidence="1" id="KW-0547">Nucleotide-binding</keyword>
<sequence length="63" mass="7258">LMMSTRRAIEGLSVEEIKNLRTVDLNLPSRMYDFEETISLVSKSVSAANIEKYEKWMQEFGAT</sequence>
<protein>
    <submittedName>
        <fullName evidence="4">Vps4_C domain-containing protein</fullName>
    </submittedName>
</protein>
<evidence type="ECO:0000313" key="4">
    <source>
        <dbReference type="WBParaSite" id="TASK_0000251001-mRNA-1"/>
    </source>
</evidence>
<accession>A0A0R3VYL6</accession>
<evidence type="ECO:0000256" key="2">
    <source>
        <dbReference type="ARBA" id="ARBA00022840"/>
    </source>
</evidence>
<dbReference type="InterPro" id="IPR015415">
    <property type="entry name" value="Spast_Vps4_C"/>
</dbReference>
<reference evidence="4" key="1">
    <citation type="submission" date="2017-02" db="UniProtKB">
        <authorList>
            <consortium name="WormBaseParasite"/>
        </authorList>
    </citation>
    <scope>IDENTIFICATION</scope>
</reference>
<evidence type="ECO:0000256" key="1">
    <source>
        <dbReference type="ARBA" id="ARBA00022741"/>
    </source>
</evidence>
<dbReference type="Gene3D" id="1.10.8.60">
    <property type="match status" value="1"/>
</dbReference>
<evidence type="ECO:0000259" key="3">
    <source>
        <dbReference type="Pfam" id="PF09336"/>
    </source>
</evidence>
<dbReference type="GO" id="GO:0005524">
    <property type="term" value="F:ATP binding"/>
    <property type="evidence" value="ECO:0007669"/>
    <property type="project" value="UniProtKB-KW"/>
</dbReference>